<dbReference type="SUPFAM" id="SSF52540">
    <property type="entry name" value="P-loop containing nucleoside triphosphate hydrolases"/>
    <property type="match status" value="1"/>
</dbReference>
<evidence type="ECO:0000313" key="2">
    <source>
        <dbReference type="Proteomes" id="UP001519343"/>
    </source>
</evidence>
<keyword evidence="2" id="KW-1185">Reference proteome</keyword>
<gene>
    <name evidence="1" type="ORF">J2Z37_001811</name>
</gene>
<reference evidence="1 2" key="1">
    <citation type="submission" date="2021-03" db="EMBL/GenBank/DDBJ databases">
        <title>Genomic Encyclopedia of Type Strains, Phase IV (KMG-IV): sequencing the most valuable type-strain genomes for metagenomic binning, comparative biology and taxonomic classification.</title>
        <authorList>
            <person name="Goeker M."/>
        </authorList>
    </citation>
    <scope>NUCLEOTIDE SEQUENCE [LARGE SCALE GENOMIC DNA]</scope>
    <source>
        <strain evidence="1 2">DSM 24738</strain>
    </source>
</reference>
<sequence length="507" mass="57703">MSDVTPKKNMIIAIPNASFAEGVKKHIERLGQYKVVEMVVVLEHLVEQLEMLNEEGKRIDAIFLSTDISKKLDDKRLELLSDTLLTIRERYSHIHFAILSNQRPGHPFLAELLNIGIYNIFIKEQGKNTLDLPAILNALENPIPFSEVSIFRDVDSTIPWRRFYKGGSAINVYLHRGGEDQEPGDMQAESQLKDVPPVARVIDGKGTAVNESGKEVVKESRKIETVVIEKEKWKEKVVEITISKYLAIPSKTISVVSLYPQVGSTFLIDNFTFYLAEKKIPVGVIEPPSHQSVWYELLDGDNKRPEGWVSWIKQIKDKGFVSKGSEWVENNVYYIPFGGEEVDEFSKDEALKLLYLTKQIPILFVDISDNLGNPMSEVALQQSDEIWVVISGDPIQINLRLERLMNFLKLIGADKNLIVIGNKWSNQLNEYLSPEIIHERTGLNLFTTIPDLTEITIPAMWSGKRLMEMKGGELIEKPFFTLAERLLPSEVTKGFKPKQGLFHLFKR</sequence>
<dbReference type="Gene3D" id="3.40.50.300">
    <property type="entry name" value="P-loop containing nucleotide triphosphate hydrolases"/>
    <property type="match status" value="1"/>
</dbReference>
<name>A0ABS4GPM0_9BACL</name>
<accession>A0ABS4GPM0</accession>
<evidence type="ECO:0000313" key="1">
    <source>
        <dbReference type="EMBL" id="MBP1931810.1"/>
    </source>
</evidence>
<dbReference type="RefSeq" id="WP_209809894.1">
    <property type="nucleotide sequence ID" value="NZ_JAGGKT010000004.1"/>
</dbReference>
<dbReference type="Proteomes" id="UP001519343">
    <property type="component" value="Unassembled WGS sequence"/>
</dbReference>
<proteinExistence type="predicted"/>
<dbReference type="EMBL" id="JAGGKT010000004">
    <property type="protein sequence ID" value="MBP1931810.1"/>
    <property type="molecule type" value="Genomic_DNA"/>
</dbReference>
<organism evidence="1 2">
    <name type="scientific">Ammoniphilus resinae</name>
    <dbReference type="NCBI Taxonomy" id="861532"/>
    <lineage>
        <taxon>Bacteria</taxon>
        <taxon>Bacillati</taxon>
        <taxon>Bacillota</taxon>
        <taxon>Bacilli</taxon>
        <taxon>Bacillales</taxon>
        <taxon>Paenibacillaceae</taxon>
        <taxon>Aneurinibacillus group</taxon>
        <taxon>Ammoniphilus</taxon>
    </lineage>
</organism>
<dbReference type="InterPro" id="IPR027417">
    <property type="entry name" value="P-loop_NTPase"/>
</dbReference>
<protein>
    <submittedName>
        <fullName evidence="1">Flp pilus assembly CpaE family ATPase</fullName>
    </submittedName>
</protein>
<comment type="caution">
    <text evidence="1">The sequence shown here is derived from an EMBL/GenBank/DDBJ whole genome shotgun (WGS) entry which is preliminary data.</text>
</comment>